<reference evidence="3" key="1">
    <citation type="journal article" date="2019" name="Int. J. Syst. Evol. Microbiol.">
        <title>The Global Catalogue of Microorganisms (GCM) 10K type strain sequencing project: providing services to taxonomists for standard genome sequencing and annotation.</title>
        <authorList>
            <consortium name="The Broad Institute Genomics Platform"/>
            <consortium name="The Broad Institute Genome Sequencing Center for Infectious Disease"/>
            <person name="Wu L."/>
            <person name="Ma J."/>
        </authorList>
    </citation>
    <scope>NUCLEOTIDE SEQUENCE [LARGE SCALE GENOMIC DNA]</scope>
    <source>
        <strain evidence="3">JCM 17923</strain>
    </source>
</reference>
<name>A0ABP8I0N9_9BACT</name>
<dbReference type="EMBL" id="BAABGZ010000008">
    <property type="protein sequence ID" value="GAA4348945.1"/>
    <property type="molecule type" value="Genomic_DNA"/>
</dbReference>
<dbReference type="Proteomes" id="UP001501153">
    <property type="component" value="Unassembled WGS sequence"/>
</dbReference>
<organism evidence="2 3">
    <name type="scientific">Hymenobacter saemangeumensis</name>
    <dbReference type="NCBI Taxonomy" id="1084522"/>
    <lineage>
        <taxon>Bacteria</taxon>
        <taxon>Pseudomonadati</taxon>
        <taxon>Bacteroidota</taxon>
        <taxon>Cytophagia</taxon>
        <taxon>Cytophagales</taxon>
        <taxon>Hymenobacteraceae</taxon>
        <taxon>Hymenobacter</taxon>
    </lineage>
</organism>
<keyword evidence="3" id="KW-1185">Reference proteome</keyword>
<protein>
    <submittedName>
        <fullName evidence="2">Uncharacterized protein</fullName>
    </submittedName>
</protein>
<evidence type="ECO:0000313" key="2">
    <source>
        <dbReference type="EMBL" id="GAA4348945.1"/>
    </source>
</evidence>
<accession>A0ABP8I0N9</accession>
<proteinExistence type="predicted"/>
<sequence length="90" mass="9791">MLGYRLRLGFDPALGRAGLQPQQGVAVEPLHGLKRRLPIEEQQLQGYLPAGFAVQLQELVGGGGGGEQGFHMQQGKKKKWPARSQAAQMK</sequence>
<evidence type="ECO:0000313" key="3">
    <source>
        <dbReference type="Proteomes" id="UP001501153"/>
    </source>
</evidence>
<comment type="caution">
    <text evidence="2">The sequence shown here is derived from an EMBL/GenBank/DDBJ whole genome shotgun (WGS) entry which is preliminary data.</text>
</comment>
<gene>
    <name evidence="2" type="ORF">GCM10023185_05340</name>
</gene>
<evidence type="ECO:0000256" key="1">
    <source>
        <dbReference type="SAM" id="MobiDB-lite"/>
    </source>
</evidence>
<feature type="region of interest" description="Disordered" evidence="1">
    <location>
        <begin position="65"/>
        <end position="90"/>
    </location>
</feature>